<evidence type="ECO:0000313" key="17">
    <source>
        <dbReference type="EMBL" id="KIA88473.1"/>
    </source>
</evidence>
<keyword evidence="10 13" id="KW-1133">Transmembrane helix</keyword>
<evidence type="ECO:0000259" key="14">
    <source>
        <dbReference type="PROSITE" id="PS50109"/>
    </source>
</evidence>
<dbReference type="Gene3D" id="3.30.565.10">
    <property type="entry name" value="Histidine kinase-like ATPase, C-terminal domain"/>
    <property type="match status" value="1"/>
</dbReference>
<reference evidence="17 18" key="1">
    <citation type="submission" date="2014-10" db="EMBL/GenBank/DDBJ databases">
        <title>Kaistella jeonii genome.</title>
        <authorList>
            <person name="Clayton J.T."/>
            <person name="Newman J.D."/>
        </authorList>
    </citation>
    <scope>NUCLEOTIDE SEQUENCE [LARGE SCALE GENOMIC DNA]</scope>
    <source>
        <strain evidence="17 18">DSM 17048</strain>
    </source>
</reference>
<evidence type="ECO:0000259" key="15">
    <source>
        <dbReference type="PROSITE" id="PS50112"/>
    </source>
</evidence>
<gene>
    <name evidence="17" type="ORF">OA86_10575</name>
</gene>
<dbReference type="GO" id="GO:0030295">
    <property type="term" value="F:protein kinase activator activity"/>
    <property type="evidence" value="ECO:0007669"/>
    <property type="project" value="TreeGrafter"/>
</dbReference>
<evidence type="ECO:0000256" key="7">
    <source>
        <dbReference type="ARBA" id="ARBA00022741"/>
    </source>
</evidence>
<feature type="transmembrane region" description="Helical" evidence="13">
    <location>
        <begin position="141"/>
        <end position="163"/>
    </location>
</feature>
<evidence type="ECO:0000256" key="9">
    <source>
        <dbReference type="ARBA" id="ARBA00022840"/>
    </source>
</evidence>
<name>A0A0C1F991_9FLAO</name>
<dbReference type="InterPro" id="IPR013767">
    <property type="entry name" value="PAS_fold"/>
</dbReference>
<dbReference type="SUPFAM" id="SSF55785">
    <property type="entry name" value="PYP-like sensor domain (PAS domain)"/>
    <property type="match status" value="1"/>
</dbReference>
<dbReference type="Gene3D" id="1.10.287.130">
    <property type="match status" value="1"/>
</dbReference>
<evidence type="ECO:0000256" key="12">
    <source>
        <dbReference type="ARBA" id="ARBA00023136"/>
    </source>
</evidence>
<dbReference type="PANTHER" id="PTHR42878">
    <property type="entry name" value="TWO-COMPONENT HISTIDINE KINASE"/>
    <property type="match status" value="1"/>
</dbReference>
<dbReference type="SUPFAM" id="SSF158472">
    <property type="entry name" value="HAMP domain-like"/>
    <property type="match status" value="1"/>
</dbReference>
<evidence type="ECO:0000256" key="11">
    <source>
        <dbReference type="ARBA" id="ARBA00023012"/>
    </source>
</evidence>
<keyword evidence="18" id="KW-1185">Reference proteome</keyword>
<organism evidence="17 18">
    <name type="scientific">Kaistella jeonii</name>
    <dbReference type="NCBI Taxonomy" id="266749"/>
    <lineage>
        <taxon>Bacteria</taxon>
        <taxon>Pseudomonadati</taxon>
        <taxon>Bacteroidota</taxon>
        <taxon>Flavobacteriia</taxon>
        <taxon>Flavobacteriales</taxon>
        <taxon>Weeksellaceae</taxon>
        <taxon>Chryseobacterium group</taxon>
        <taxon>Kaistella</taxon>
    </lineage>
</organism>
<comment type="catalytic activity">
    <reaction evidence="1">
        <text>ATP + protein L-histidine = ADP + protein N-phospho-L-histidine.</text>
        <dbReference type="EC" id="2.7.13.3"/>
    </reaction>
</comment>
<feature type="domain" description="PAS" evidence="15">
    <location>
        <begin position="226"/>
        <end position="272"/>
    </location>
</feature>
<dbReference type="SUPFAM" id="SSF55874">
    <property type="entry name" value="ATPase domain of HSP90 chaperone/DNA topoisomerase II/histidine kinase"/>
    <property type="match status" value="1"/>
</dbReference>
<dbReference type="PRINTS" id="PR00344">
    <property type="entry name" value="BCTRLSENSOR"/>
</dbReference>
<keyword evidence="12 13" id="KW-0472">Membrane</keyword>
<dbReference type="GO" id="GO:0016020">
    <property type="term" value="C:membrane"/>
    <property type="evidence" value="ECO:0007669"/>
    <property type="project" value="UniProtKB-SubCell"/>
</dbReference>
<dbReference type="InterPro" id="IPR004358">
    <property type="entry name" value="Sig_transdc_His_kin-like_C"/>
</dbReference>
<sequence length="569" mass="64173">MKIKTKLTLGVGLLFLMIVLLSVISALNIYKQKSDTEKILIANYNSLEYSKNMMLALDKIETDSTQTSIFKNNLALESKNLTEPGENDSYQSLLSHFQNFQQSPNLESEKLIRNDLVEIMRLNMSAIVQKSDTAIATSQTAITWVISLGSVCFLIAFTLLFNLPGNIARPIRELTESIKQIANKNYHERVHFEGSAEFEDLANSFNSMAEKLEEYQSSNLSKQLLDKKRVETLIANMHDPVIGLDENNFINFINEEALKISGLVKEDIFRKSASEVAVNNDLLRELLRNASMNDKTDFPIKIFADNKESYFEQEIIPINIIPTGETEKKEAGKVILLRNVTAYKELDFAKTNFIATVSHELKTPISSMKMGTQLLKNEKFGTLNEQQKELLKSIEEDGERLLNITGELLNLSQAESGNIRLNIRDCNVANLVKNALSNNLVIAENKEIELISDIQTEEVQNVQADFDKTVWVLNNFLTNAIKHSEIGQKIILSTKSENGKVKFSVQDFGKGIDEKYLSKVFDRYFQVPEEHQNGTGLGLAISKNFIEKQGGEIGVESTLNEGSTFWMIL</sequence>
<evidence type="ECO:0000256" key="5">
    <source>
        <dbReference type="ARBA" id="ARBA00022679"/>
    </source>
</evidence>
<keyword evidence="11" id="KW-0902">Two-component regulatory system</keyword>
<dbReference type="PROSITE" id="PS50109">
    <property type="entry name" value="HIS_KIN"/>
    <property type="match status" value="1"/>
</dbReference>
<keyword evidence="4" id="KW-0597">Phosphoprotein</keyword>
<dbReference type="InterPro" id="IPR003661">
    <property type="entry name" value="HisK_dim/P_dom"/>
</dbReference>
<comment type="caution">
    <text evidence="17">The sequence shown here is derived from an EMBL/GenBank/DDBJ whole genome shotgun (WGS) entry which is preliminary data.</text>
</comment>
<dbReference type="EMBL" id="JSYL01000007">
    <property type="protein sequence ID" value="KIA88473.1"/>
    <property type="molecule type" value="Genomic_DNA"/>
</dbReference>
<dbReference type="CDD" id="cd00082">
    <property type="entry name" value="HisKA"/>
    <property type="match status" value="1"/>
</dbReference>
<dbReference type="SMART" id="SM00388">
    <property type="entry name" value="HisKA"/>
    <property type="match status" value="1"/>
</dbReference>
<dbReference type="PANTHER" id="PTHR42878:SF7">
    <property type="entry name" value="SENSOR HISTIDINE KINASE GLRK"/>
    <property type="match status" value="1"/>
</dbReference>
<dbReference type="InterPro" id="IPR003660">
    <property type="entry name" value="HAMP_dom"/>
</dbReference>
<dbReference type="InterPro" id="IPR036890">
    <property type="entry name" value="HATPase_C_sf"/>
</dbReference>
<evidence type="ECO:0000313" key="18">
    <source>
        <dbReference type="Proteomes" id="UP000031473"/>
    </source>
</evidence>
<dbReference type="InterPro" id="IPR000014">
    <property type="entry name" value="PAS"/>
</dbReference>
<dbReference type="GO" id="GO:0006355">
    <property type="term" value="P:regulation of DNA-templated transcription"/>
    <property type="evidence" value="ECO:0007669"/>
    <property type="project" value="InterPro"/>
</dbReference>
<dbReference type="AlphaFoldDB" id="A0A0C1F991"/>
<keyword evidence="8 17" id="KW-0418">Kinase</keyword>
<dbReference type="Gene3D" id="6.10.340.10">
    <property type="match status" value="1"/>
</dbReference>
<keyword evidence="9" id="KW-0067">ATP-binding</keyword>
<dbReference type="GO" id="GO:0000155">
    <property type="term" value="F:phosphorelay sensor kinase activity"/>
    <property type="evidence" value="ECO:0007669"/>
    <property type="project" value="InterPro"/>
</dbReference>
<dbReference type="EC" id="2.7.13.3" evidence="3"/>
<dbReference type="Gene3D" id="3.30.450.20">
    <property type="entry name" value="PAS domain"/>
    <property type="match status" value="1"/>
</dbReference>
<dbReference type="PROSITE" id="PS50885">
    <property type="entry name" value="HAMP"/>
    <property type="match status" value="1"/>
</dbReference>
<dbReference type="InterPro" id="IPR050351">
    <property type="entry name" value="BphY/WalK/GraS-like"/>
</dbReference>
<evidence type="ECO:0000256" key="8">
    <source>
        <dbReference type="ARBA" id="ARBA00022777"/>
    </source>
</evidence>
<comment type="subcellular location">
    <subcellularLocation>
        <location evidence="2">Membrane</location>
        <topology evidence="2">Multi-pass membrane protein</topology>
    </subcellularLocation>
</comment>
<evidence type="ECO:0000256" key="4">
    <source>
        <dbReference type="ARBA" id="ARBA00022553"/>
    </source>
</evidence>
<keyword evidence="6 13" id="KW-0812">Transmembrane</keyword>
<feature type="domain" description="Histidine kinase" evidence="14">
    <location>
        <begin position="356"/>
        <end position="569"/>
    </location>
</feature>
<dbReference type="SMART" id="SM00387">
    <property type="entry name" value="HATPase_c"/>
    <property type="match status" value="1"/>
</dbReference>
<evidence type="ECO:0000256" key="3">
    <source>
        <dbReference type="ARBA" id="ARBA00012438"/>
    </source>
</evidence>
<dbReference type="GO" id="GO:0000156">
    <property type="term" value="F:phosphorelay response regulator activity"/>
    <property type="evidence" value="ECO:0007669"/>
    <property type="project" value="TreeGrafter"/>
</dbReference>
<evidence type="ECO:0000256" key="13">
    <source>
        <dbReference type="SAM" id="Phobius"/>
    </source>
</evidence>
<accession>A0A0C1F991</accession>
<dbReference type="InterPro" id="IPR035965">
    <property type="entry name" value="PAS-like_dom_sf"/>
</dbReference>
<dbReference type="InterPro" id="IPR036097">
    <property type="entry name" value="HisK_dim/P_sf"/>
</dbReference>
<dbReference type="OrthoDB" id="9813151at2"/>
<evidence type="ECO:0000256" key="10">
    <source>
        <dbReference type="ARBA" id="ARBA00022989"/>
    </source>
</evidence>
<dbReference type="CDD" id="cd06225">
    <property type="entry name" value="HAMP"/>
    <property type="match status" value="1"/>
</dbReference>
<feature type="domain" description="HAMP" evidence="16">
    <location>
        <begin position="165"/>
        <end position="217"/>
    </location>
</feature>
<dbReference type="SUPFAM" id="SSF47384">
    <property type="entry name" value="Homodimeric domain of signal transducing histidine kinase"/>
    <property type="match status" value="1"/>
</dbReference>
<dbReference type="Pfam" id="PF00989">
    <property type="entry name" value="PAS"/>
    <property type="match status" value="1"/>
</dbReference>
<dbReference type="STRING" id="266749.SAMN05421876_10877"/>
<dbReference type="RefSeq" id="WP_039352767.1">
    <property type="nucleotide sequence ID" value="NZ_FOLA01000008.1"/>
</dbReference>
<dbReference type="InterPro" id="IPR005467">
    <property type="entry name" value="His_kinase_dom"/>
</dbReference>
<keyword evidence="7" id="KW-0547">Nucleotide-binding</keyword>
<keyword evidence="5" id="KW-0808">Transferase</keyword>
<evidence type="ECO:0000256" key="1">
    <source>
        <dbReference type="ARBA" id="ARBA00000085"/>
    </source>
</evidence>
<protein>
    <recommendedName>
        <fullName evidence="3">histidine kinase</fullName>
        <ecNumber evidence="3">2.7.13.3</ecNumber>
    </recommendedName>
</protein>
<dbReference type="PROSITE" id="PS50112">
    <property type="entry name" value="PAS"/>
    <property type="match status" value="1"/>
</dbReference>
<dbReference type="GO" id="GO:0005524">
    <property type="term" value="F:ATP binding"/>
    <property type="evidence" value="ECO:0007669"/>
    <property type="project" value="UniProtKB-KW"/>
</dbReference>
<evidence type="ECO:0000256" key="2">
    <source>
        <dbReference type="ARBA" id="ARBA00004141"/>
    </source>
</evidence>
<evidence type="ECO:0000256" key="6">
    <source>
        <dbReference type="ARBA" id="ARBA00022692"/>
    </source>
</evidence>
<proteinExistence type="predicted"/>
<dbReference type="InterPro" id="IPR003594">
    <property type="entry name" value="HATPase_dom"/>
</dbReference>
<evidence type="ECO:0000259" key="16">
    <source>
        <dbReference type="PROSITE" id="PS50885"/>
    </source>
</evidence>
<dbReference type="Pfam" id="PF02518">
    <property type="entry name" value="HATPase_c"/>
    <property type="match status" value="1"/>
</dbReference>
<dbReference type="Proteomes" id="UP000031473">
    <property type="component" value="Unassembled WGS sequence"/>
</dbReference>
<dbReference type="SMART" id="SM00304">
    <property type="entry name" value="HAMP"/>
    <property type="match status" value="1"/>
</dbReference>
<dbReference type="Pfam" id="PF00672">
    <property type="entry name" value="HAMP"/>
    <property type="match status" value="1"/>
</dbReference>
<dbReference type="Pfam" id="PF00512">
    <property type="entry name" value="HisKA"/>
    <property type="match status" value="1"/>
</dbReference>
<dbReference type="GO" id="GO:0007234">
    <property type="term" value="P:osmosensory signaling via phosphorelay pathway"/>
    <property type="evidence" value="ECO:0007669"/>
    <property type="project" value="TreeGrafter"/>
</dbReference>